<feature type="signal peptide" evidence="1">
    <location>
        <begin position="1"/>
        <end position="21"/>
    </location>
</feature>
<dbReference type="RefSeq" id="XP_024342287.1">
    <property type="nucleotide sequence ID" value="XM_024484580.1"/>
</dbReference>
<dbReference type="OrthoDB" id="3342934at2759"/>
<keyword evidence="1" id="KW-0732">Signal</keyword>
<dbReference type="GeneID" id="36329529"/>
<evidence type="ECO:0000313" key="3">
    <source>
        <dbReference type="Proteomes" id="UP000194127"/>
    </source>
</evidence>
<dbReference type="AlphaFoldDB" id="A0A1X6NAU7"/>
<dbReference type="Proteomes" id="UP000194127">
    <property type="component" value="Unassembled WGS sequence"/>
</dbReference>
<proteinExistence type="predicted"/>
<name>A0A1X6NAU7_9APHY</name>
<gene>
    <name evidence="2" type="ORF">POSPLADRAFT_1135399</name>
</gene>
<protein>
    <recommendedName>
        <fullName evidence="4">Glycopeptide</fullName>
    </recommendedName>
</protein>
<reference evidence="2 3" key="1">
    <citation type="submission" date="2017-04" db="EMBL/GenBank/DDBJ databases">
        <title>Genome Sequence of the Model Brown-Rot Fungus Postia placenta SB12.</title>
        <authorList>
            <consortium name="DOE Joint Genome Institute"/>
            <person name="Gaskell J."/>
            <person name="Kersten P."/>
            <person name="Larrondo L.F."/>
            <person name="Canessa P."/>
            <person name="Martinez D."/>
            <person name="Hibbett D."/>
            <person name="Schmoll M."/>
            <person name="Kubicek C.P."/>
            <person name="Martinez A.T."/>
            <person name="Yadav J."/>
            <person name="Master E."/>
            <person name="Magnuson J.K."/>
            <person name="James T."/>
            <person name="Yaver D."/>
            <person name="Berka R."/>
            <person name="Labutti K."/>
            <person name="Lipzen A."/>
            <person name="Aerts A."/>
            <person name="Barry K."/>
            <person name="Henrissat B."/>
            <person name="Blanchette R."/>
            <person name="Grigoriev I."/>
            <person name="Cullen D."/>
        </authorList>
    </citation>
    <scope>NUCLEOTIDE SEQUENCE [LARGE SCALE GENOMIC DNA]</scope>
    <source>
        <strain evidence="2 3">MAD-698-R-SB12</strain>
    </source>
</reference>
<organism evidence="2 3">
    <name type="scientific">Postia placenta MAD-698-R-SB12</name>
    <dbReference type="NCBI Taxonomy" id="670580"/>
    <lineage>
        <taxon>Eukaryota</taxon>
        <taxon>Fungi</taxon>
        <taxon>Dikarya</taxon>
        <taxon>Basidiomycota</taxon>
        <taxon>Agaricomycotina</taxon>
        <taxon>Agaricomycetes</taxon>
        <taxon>Polyporales</taxon>
        <taxon>Adustoporiaceae</taxon>
        <taxon>Rhodonia</taxon>
    </lineage>
</organism>
<evidence type="ECO:0000256" key="1">
    <source>
        <dbReference type="SAM" id="SignalP"/>
    </source>
</evidence>
<feature type="chain" id="PRO_5010887393" description="Glycopeptide" evidence="1">
    <location>
        <begin position="22"/>
        <end position="156"/>
    </location>
</feature>
<sequence>MFAKLTIAVVAAALALVHVKAETHTVSFTNNCGYGTPYLWGQNGVLYSSGEGSYTSDGPLLGLISYLQNGNCGNDGEGCTTVEATLENASNSAADITLISPHEFSVTSGFGFYGGCDGAGEDCTSADCPGAFTDPTNGLIVSCSEPNVNIAITFCD</sequence>
<dbReference type="EMBL" id="KZ110593">
    <property type="protein sequence ID" value="OSX65493.1"/>
    <property type="molecule type" value="Genomic_DNA"/>
</dbReference>
<evidence type="ECO:0008006" key="4">
    <source>
        <dbReference type="Google" id="ProtNLM"/>
    </source>
</evidence>
<evidence type="ECO:0000313" key="2">
    <source>
        <dbReference type="EMBL" id="OSX65493.1"/>
    </source>
</evidence>
<keyword evidence="3" id="KW-1185">Reference proteome</keyword>
<accession>A0A1X6NAU7</accession>